<dbReference type="RefSeq" id="WP_109902685.1">
    <property type="nucleotide sequence ID" value="NZ_QGLE01000002.1"/>
</dbReference>
<evidence type="ECO:0000313" key="1">
    <source>
        <dbReference type="EMBL" id="PWR24840.1"/>
    </source>
</evidence>
<keyword evidence="2" id="KW-1185">Reference proteome</keyword>
<evidence type="ECO:0000313" key="2">
    <source>
        <dbReference type="Proteomes" id="UP000245461"/>
    </source>
</evidence>
<dbReference type="Pfam" id="PF00494">
    <property type="entry name" value="SQS_PSY"/>
    <property type="match status" value="1"/>
</dbReference>
<dbReference type="OrthoDB" id="9814909at2"/>
<dbReference type="EMBL" id="QGLE01000002">
    <property type="protein sequence ID" value="PWR24840.1"/>
    <property type="molecule type" value="Genomic_DNA"/>
</dbReference>
<dbReference type="Gene3D" id="1.10.600.10">
    <property type="entry name" value="Farnesyl Diphosphate Synthase"/>
    <property type="match status" value="1"/>
</dbReference>
<comment type="caution">
    <text evidence="1">The sequence shown here is derived from an EMBL/GenBank/DDBJ whole genome shotgun (WGS) entry which is preliminary data.</text>
</comment>
<dbReference type="AlphaFoldDB" id="A0A317EFC4"/>
<dbReference type="InterPro" id="IPR002060">
    <property type="entry name" value="Squ/phyt_synthse"/>
</dbReference>
<organism evidence="1 2">
    <name type="scientific">Zavarzinia aquatilis</name>
    <dbReference type="NCBI Taxonomy" id="2211142"/>
    <lineage>
        <taxon>Bacteria</taxon>
        <taxon>Pseudomonadati</taxon>
        <taxon>Pseudomonadota</taxon>
        <taxon>Alphaproteobacteria</taxon>
        <taxon>Rhodospirillales</taxon>
        <taxon>Zavarziniaceae</taxon>
        <taxon>Zavarzinia</taxon>
    </lineage>
</organism>
<accession>A0A317EFC4</accession>
<sequence length="275" mass="29411">MTSLAAFVRAHDPDRFLTALFAPPERREALFALYAFNFEVARVREIVSDAMIGQIRLQWWRDALTEIAEGRSPRAHEVVTPLAEAIRTHDLPLATFERLIDARELDLDDQPPPSLASLSTYLDGASGALIELALGVLGTGAAGRQAAHAAGIGYGLTGLLRALPFHAGANRIYLPADLTARHGVETDEIAAGKSGLPLRALVAELAGHAAEHLKAARLAARDLPKTAVPALLPVVVAEGWLKALDRAGHDPFALPAERGLPQVLRVGLAGWRGRL</sequence>
<dbReference type="SUPFAM" id="SSF48576">
    <property type="entry name" value="Terpenoid synthases"/>
    <property type="match status" value="1"/>
</dbReference>
<reference evidence="1 2" key="1">
    <citation type="submission" date="2018-05" db="EMBL/GenBank/DDBJ databases">
        <title>Zavarzinia sp. HR-AS.</title>
        <authorList>
            <person name="Lee Y."/>
            <person name="Jeon C.O."/>
        </authorList>
    </citation>
    <scope>NUCLEOTIDE SEQUENCE [LARGE SCALE GENOMIC DNA]</scope>
    <source>
        <strain evidence="1 2">HR-AS</strain>
    </source>
</reference>
<protein>
    <submittedName>
        <fullName evidence="1">Squalene/phytoene synthase family protein</fullName>
    </submittedName>
</protein>
<dbReference type="PANTHER" id="PTHR31480">
    <property type="entry name" value="BIFUNCTIONAL LYCOPENE CYCLASE/PHYTOENE SYNTHASE"/>
    <property type="match status" value="1"/>
</dbReference>
<dbReference type="GO" id="GO:0016765">
    <property type="term" value="F:transferase activity, transferring alkyl or aryl (other than methyl) groups"/>
    <property type="evidence" value="ECO:0007669"/>
    <property type="project" value="UniProtKB-ARBA"/>
</dbReference>
<proteinExistence type="predicted"/>
<gene>
    <name evidence="1" type="ORF">DKG74_03430</name>
</gene>
<dbReference type="Proteomes" id="UP000245461">
    <property type="component" value="Unassembled WGS sequence"/>
</dbReference>
<dbReference type="InterPro" id="IPR008949">
    <property type="entry name" value="Isoprenoid_synthase_dom_sf"/>
</dbReference>
<name>A0A317EFC4_9PROT</name>